<organism evidence="1 2">
    <name type="scientific">Lepeophtheirus salmonis</name>
    <name type="common">Salmon louse</name>
    <name type="synonym">Caligus salmonis</name>
    <dbReference type="NCBI Taxonomy" id="72036"/>
    <lineage>
        <taxon>Eukaryota</taxon>
        <taxon>Metazoa</taxon>
        <taxon>Ecdysozoa</taxon>
        <taxon>Arthropoda</taxon>
        <taxon>Crustacea</taxon>
        <taxon>Multicrustacea</taxon>
        <taxon>Hexanauplia</taxon>
        <taxon>Copepoda</taxon>
        <taxon>Siphonostomatoida</taxon>
        <taxon>Caligidae</taxon>
        <taxon>Lepeophtheirus</taxon>
    </lineage>
</organism>
<dbReference type="AlphaFoldDB" id="A0A817FAK9"/>
<reference evidence="1" key="1">
    <citation type="submission" date="2021-02" db="EMBL/GenBank/DDBJ databases">
        <authorList>
            <person name="Bekaert M."/>
        </authorList>
    </citation>
    <scope>NUCLEOTIDE SEQUENCE</scope>
    <source>
        <strain evidence="1">IoA-00</strain>
    </source>
</reference>
<sequence>MVPNLMKDLIMEFNTRLEKSENKRDSYPRRMHLRAISEKQVEIFPNIMAYKQVWDKSRLDTNPEMVKLFIKSVAICQCHKDIVVFLNCDKCPPRSPRRTTKIQCTGHWSTRLNTVSVHLIRKKPNNAAAENTTATQLDKWGLLIVHRVISCAEKACFEDVQRLIETTTRVTPKINQKFSWAALETIYHFNNSATTVSETLKVCK</sequence>
<name>A0A817FAK9_LEPSM</name>
<evidence type="ECO:0000313" key="2">
    <source>
        <dbReference type="Proteomes" id="UP000675881"/>
    </source>
</evidence>
<evidence type="ECO:0000313" key="1">
    <source>
        <dbReference type="EMBL" id="CAF2740736.1"/>
    </source>
</evidence>
<comment type="caution">
    <text evidence="1">The sequence shown here is derived from an EMBL/GenBank/DDBJ whole genome shotgun (WGS) entry which is preliminary data.</text>
</comment>
<dbReference type="Proteomes" id="UP000675881">
    <property type="component" value="Unassembled WGS sequence"/>
</dbReference>
<keyword evidence="2" id="KW-1185">Reference proteome</keyword>
<proteinExistence type="predicted"/>
<dbReference type="EMBL" id="CAJNVT010000005">
    <property type="protein sequence ID" value="CAF2740736.1"/>
    <property type="molecule type" value="Genomic_DNA"/>
</dbReference>
<accession>A0A817FAK9</accession>
<gene>
    <name evidence="1" type="ORF">LSAA_28</name>
</gene>
<protein>
    <submittedName>
        <fullName evidence="1">(salmon louse) hypothetical protein</fullName>
    </submittedName>
</protein>